<organism evidence="2 3">
    <name type="scientific">Goodea atripinnis</name>
    <dbReference type="NCBI Taxonomy" id="208336"/>
    <lineage>
        <taxon>Eukaryota</taxon>
        <taxon>Metazoa</taxon>
        <taxon>Chordata</taxon>
        <taxon>Craniata</taxon>
        <taxon>Vertebrata</taxon>
        <taxon>Euteleostomi</taxon>
        <taxon>Actinopterygii</taxon>
        <taxon>Neopterygii</taxon>
        <taxon>Teleostei</taxon>
        <taxon>Neoteleostei</taxon>
        <taxon>Acanthomorphata</taxon>
        <taxon>Ovalentaria</taxon>
        <taxon>Atherinomorphae</taxon>
        <taxon>Cyprinodontiformes</taxon>
        <taxon>Goodeidae</taxon>
        <taxon>Goodea</taxon>
    </lineage>
</organism>
<accession>A0ABV0NC44</accession>
<feature type="non-terminal residue" evidence="2">
    <location>
        <position position="1"/>
    </location>
</feature>
<gene>
    <name evidence="2" type="ORF">GOODEAATRI_018994</name>
</gene>
<keyword evidence="3" id="KW-1185">Reference proteome</keyword>
<feature type="region of interest" description="Disordered" evidence="1">
    <location>
        <begin position="43"/>
        <end position="69"/>
    </location>
</feature>
<proteinExistence type="predicted"/>
<evidence type="ECO:0000256" key="1">
    <source>
        <dbReference type="SAM" id="MobiDB-lite"/>
    </source>
</evidence>
<sequence>TVTDRPAAGAVGVNVECQNQESWSVTVSRASLDPPVTQLQGRNVEGAAEAPPSHENVHIHQQDSPHELSEILPGIGAPWCLLRGHEDQEKKGGFPLHRRHLVLRGDGDGSGMRLLQMPAVTGRRPAPSLCNTHLCHSVN</sequence>
<protein>
    <submittedName>
        <fullName evidence="2">Uncharacterized protein</fullName>
    </submittedName>
</protein>
<dbReference type="Proteomes" id="UP001476798">
    <property type="component" value="Unassembled WGS sequence"/>
</dbReference>
<reference evidence="2 3" key="1">
    <citation type="submission" date="2021-06" db="EMBL/GenBank/DDBJ databases">
        <authorList>
            <person name="Palmer J.M."/>
        </authorList>
    </citation>
    <scope>NUCLEOTIDE SEQUENCE [LARGE SCALE GENOMIC DNA]</scope>
    <source>
        <strain evidence="2 3">GA_2019</strain>
        <tissue evidence="2">Muscle</tissue>
    </source>
</reference>
<comment type="caution">
    <text evidence="2">The sequence shown here is derived from an EMBL/GenBank/DDBJ whole genome shotgun (WGS) entry which is preliminary data.</text>
</comment>
<name>A0ABV0NC44_9TELE</name>
<dbReference type="EMBL" id="JAHRIO010031639">
    <property type="protein sequence ID" value="MEQ2168855.1"/>
    <property type="molecule type" value="Genomic_DNA"/>
</dbReference>
<feature type="compositionally biased region" description="Basic and acidic residues" evidence="1">
    <location>
        <begin position="55"/>
        <end position="69"/>
    </location>
</feature>
<evidence type="ECO:0000313" key="2">
    <source>
        <dbReference type="EMBL" id="MEQ2168855.1"/>
    </source>
</evidence>
<evidence type="ECO:0000313" key="3">
    <source>
        <dbReference type="Proteomes" id="UP001476798"/>
    </source>
</evidence>